<evidence type="ECO:0008006" key="4">
    <source>
        <dbReference type="Google" id="ProtNLM"/>
    </source>
</evidence>
<protein>
    <recommendedName>
        <fullName evidence="4">GYF domain-containing protein</fullName>
    </recommendedName>
</protein>
<dbReference type="GO" id="GO:0005682">
    <property type="term" value="C:U5 snRNP"/>
    <property type="evidence" value="ECO:0007669"/>
    <property type="project" value="InterPro"/>
</dbReference>
<comment type="caution">
    <text evidence="2">The sequence shown here is derived from an EMBL/GenBank/DDBJ whole genome shotgun (WGS) entry which is preliminary data.</text>
</comment>
<feature type="region of interest" description="Disordered" evidence="1">
    <location>
        <begin position="252"/>
        <end position="271"/>
    </location>
</feature>
<reference evidence="2 3" key="1">
    <citation type="submission" date="2016-08" db="EMBL/GenBank/DDBJ databases">
        <title>A Parts List for Fungal Cellulosomes Revealed by Comparative Genomics.</title>
        <authorList>
            <consortium name="DOE Joint Genome Institute"/>
            <person name="Haitjema C.H."/>
            <person name="Gilmore S.P."/>
            <person name="Henske J.K."/>
            <person name="Solomon K.V."/>
            <person name="De Groot R."/>
            <person name="Kuo A."/>
            <person name="Mondo S.J."/>
            <person name="Salamov A.A."/>
            <person name="Labutti K."/>
            <person name="Zhao Z."/>
            <person name="Chiniquy J."/>
            <person name="Barry K."/>
            <person name="Brewer H.M."/>
            <person name="Purvine S.O."/>
            <person name="Wright A.T."/>
            <person name="Boxma B."/>
            <person name="Van Alen T."/>
            <person name="Hackstein J.H."/>
            <person name="Baker S.E."/>
            <person name="Grigoriev I.V."/>
            <person name="O'Malley M.A."/>
        </authorList>
    </citation>
    <scope>NUCLEOTIDE SEQUENCE [LARGE SCALE GENOMIC DNA]</scope>
    <source>
        <strain evidence="2 3">S4</strain>
    </source>
</reference>
<keyword evidence="3" id="KW-1185">Reference proteome</keyword>
<evidence type="ECO:0000256" key="1">
    <source>
        <dbReference type="SAM" id="MobiDB-lite"/>
    </source>
</evidence>
<dbReference type="STRING" id="1754192.A0A1Y1WY93"/>
<dbReference type="Proteomes" id="UP000193944">
    <property type="component" value="Unassembled WGS sequence"/>
</dbReference>
<feature type="compositionally biased region" description="Basic and acidic residues" evidence="1">
    <location>
        <begin position="252"/>
        <end position="267"/>
    </location>
</feature>
<evidence type="ECO:0000313" key="2">
    <source>
        <dbReference type="EMBL" id="ORX78530.1"/>
    </source>
</evidence>
<organism evidence="2 3">
    <name type="scientific">Anaeromyces robustus</name>
    <dbReference type="NCBI Taxonomy" id="1754192"/>
    <lineage>
        <taxon>Eukaryota</taxon>
        <taxon>Fungi</taxon>
        <taxon>Fungi incertae sedis</taxon>
        <taxon>Chytridiomycota</taxon>
        <taxon>Chytridiomycota incertae sedis</taxon>
        <taxon>Neocallimastigomycetes</taxon>
        <taxon>Neocallimastigales</taxon>
        <taxon>Neocallimastigaceae</taxon>
        <taxon>Anaeromyces</taxon>
    </lineage>
</organism>
<dbReference type="EMBL" id="MCFG01000206">
    <property type="protein sequence ID" value="ORX78530.1"/>
    <property type="molecule type" value="Genomic_DNA"/>
</dbReference>
<feature type="compositionally biased region" description="Basic and acidic residues" evidence="1">
    <location>
        <begin position="1"/>
        <end position="19"/>
    </location>
</feature>
<evidence type="ECO:0000313" key="3">
    <source>
        <dbReference type="Proteomes" id="UP000193944"/>
    </source>
</evidence>
<feature type="compositionally biased region" description="Acidic residues" evidence="1">
    <location>
        <begin position="51"/>
        <end position="64"/>
    </location>
</feature>
<dbReference type="PANTHER" id="PTHR13138">
    <property type="entry name" value="PROTEIN LIN1"/>
    <property type="match status" value="1"/>
</dbReference>
<feature type="region of interest" description="Disordered" evidence="1">
    <location>
        <begin position="50"/>
        <end position="142"/>
    </location>
</feature>
<feature type="region of interest" description="Disordered" evidence="1">
    <location>
        <begin position="1"/>
        <end position="29"/>
    </location>
</feature>
<proteinExistence type="predicted"/>
<sequence length="346" mass="40557">MASDDKPLKRKNDSEDAPSKKVRFNNETIVNHFTTDEGKKINNKEKYNNIIEDEDDDEEEEIEDFEKSKNLHGRVNLDGYNSDSDSDDEDNNNNENNDDYDIFADEATDKKKNEKKKKITFMKRSDIEGEEWNVPEDDEEEKMMPFNMDKDLEEGDFDENGHYIPKKDQNQVYDNWLEDITKSDIMKAKAAKEKQEEKIRQQDKEELDINLSKNEYYKALIMIMKPRETLLNAMKRFGGSNKKIPKWKQKMLEKKNKNKKEPVKESSEASQKSIEAITAIAEKMISLGDYSIYEESYESIVRKLRIAEELDDDWTPGDKVEISPDIAKIIPEIKYTIDNNNDTKNN</sequence>
<feature type="compositionally biased region" description="Acidic residues" evidence="1">
    <location>
        <begin position="84"/>
        <end position="106"/>
    </location>
</feature>
<gene>
    <name evidence="2" type="ORF">BCR32DRAFT_294974</name>
</gene>
<feature type="compositionally biased region" description="Acidic residues" evidence="1">
    <location>
        <begin position="128"/>
        <end position="141"/>
    </location>
</feature>
<name>A0A1Y1WY93_9FUNG</name>
<accession>A0A1Y1WY93</accession>
<dbReference type="PANTHER" id="PTHR13138:SF3">
    <property type="entry name" value="CD2 ANTIGEN CYTOPLASMIC TAIL-BINDING PROTEIN 2"/>
    <property type="match status" value="1"/>
</dbReference>
<dbReference type="OrthoDB" id="331341at2759"/>
<dbReference type="AlphaFoldDB" id="A0A1Y1WY93"/>
<dbReference type="InterPro" id="IPR039905">
    <property type="entry name" value="CD2BP2/Lin1"/>
</dbReference>
<reference evidence="2 3" key="2">
    <citation type="submission" date="2016-08" db="EMBL/GenBank/DDBJ databases">
        <title>Pervasive Adenine N6-methylation of Active Genes in Fungi.</title>
        <authorList>
            <consortium name="DOE Joint Genome Institute"/>
            <person name="Mondo S.J."/>
            <person name="Dannebaum R.O."/>
            <person name="Kuo R.C."/>
            <person name="Labutti K."/>
            <person name="Haridas S."/>
            <person name="Kuo A."/>
            <person name="Salamov A."/>
            <person name="Ahrendt S.R."/>
            <person name="Lipzen A."/>
            <person name="Sullivan W."/>
            <person name="Andreopoulos W.B."/>
            <person name="Clum A."/>
            <person name="Lindquist E."/>
            <person name="Daum C."/>
            <person name="Ramamoorthy G.K."/>
            <person name="Gryganskyi A."/>
            <person name="Culley D."/>
            <person name="Magnuson J.K."/>
            <person name="James T.Y."/>
            <person name="O'Malley M.A."/>
            <person name="Stajich J.E."/>
            <person name="Spatafora J.W."/>
            <person name="Visel A."/>
            <person name="Grigoriev I.V."/>
        </authorList>
    </citation>
    <scope>NUCLEOTIDE SEQUENCE [LARGE SCALE GENOMIC DNA]</scope>
    <source>
        <strain evidence="2 3">S4</strain>
    </source>
</reference>